<gene>
    <name evidence="1" type="ORF">KQX54_016047</name>
</gene>
<dbReference type="Proteomes" id="UP000826195">
    <property type="component" value="Unassembled WGS sequence"/>
</dbReference>
<protein>
    <submittedName>
        <fullName evidence="1">Uncharacterized protein</fullName>
    </submittedName>
</protein>
<evidence type="ECO:0000313" key="2">
    <source>
        <dbReference type="Proteomes" id="UP000826195"/>
    </source>
</evidence>
<dbReference type="EMBL" id="JAHXZJ010001119">
    <property type="protein sequence ID" value="KAH0555207.1"/>
    <property type="molecule type" value="Genomic_DNA"/>
</dbReference>
<accession>A0AAV7IPU3</accession>
<organism evidence="1 2">
    <name type="scientific">Cotesia glomerata</name>
    <name type="common">Lepidopteran parasitic wasp</name>
    <name type="synonym">Apanteles glomeratus</name>
    <dbReference type="NCBI Taxonomy" id="32391"/>
    <lineage>
        <taxon>Eukaryota</taxon>
        <taxon>Metazoa</taxon>
        <taxon>Ecdysozoa</taxon>
        <taxon>Arthropoda</taxon>
        <taxon>Hexapoda</taxon>
        <taxon>Insecta</taxon>
        <taxon>Pterygota</taxon>
        <taxon>Neoptera</taxon>
        <taxon>Endopterygota</taxon>
        <taxon>Hymenoptera</taxon>
        <taxon>Apocrita</taxon>
        <taxon>Ichneumonoidea</taxon>
        <taxon>Braconidae</taxon>
        <taxon>Microgastrinae</taxon>
        <taxon>Cotesia</taxon>
    </lineage>
</organism>
<proteinExistence type="predicted"/>
<evidence type="ECO:0000313" key="1">
    <source>
        <dbReference type="EMBL" id="KAH0555207.1"/>
    </source>
</evidence>
<comment type="caution">
    <text evidence="1">The sequence shown here is derived from an EMBL/GenBank/DDBJ whole genome shotgun (WGS) entry which is preliminary data.</text>
</comment>
<dbReference type="AlphaFoldDB" id="A0AAV7IPU3"/>
<keyword evidence="2" id="KW-1185">Reference proteome</keyword>
<name>A0AAV7IPU3_COTGL</name>
<sequence length="101" mass="11262">MPGLHPFHNRSHLRACVPNTMSNYKLILPPATNVRRLAKKVNGATNYQGKNPMISDTKRPLGNLVTEAKLSALSHLGKKSILFFSVLFDRDEYPLRGVSGF</sequence>
<reference evidence="1 2" key="1">
    <citation type="journal article" date="2021" name="J. Hered.">
        <title>A chromosome-level genome assembly of the parasitoid wasp, Cotesia glomerata (Hymenoptera: Braconidae).</title>
        <authorList>
            <person name="Pinto B.J."/>
            <person name="Weis J.J."/>
            <person name="Gamble T."/>
            <person name="Ode P.J."/>
            <person name="Paul R."/>
            <person name="Zaspel J.M."/>
        </authorList>
    </citation>
    <scope>NUCLEOTIDE SEQUENCE [LARGE SCALE GENOMIC DNA]</scope>
    <source>
        <strain evidence="1">CgM1</strain>
    </source>
</reference>